<dbReference type="InterPro" id="IPR050483">
    <property type="entry name" value="CoA-transferase_III_domain"/>
</dbReference>
<keyword evidence="3" id="KW-1185">Reference proteome</keyword>
<dbReference type="STRING" id="590652.BST39_03370"/>
<dbReference type="Pfam" id="PF02515">
    <property type="entry name" value="CoA_transf_3"/>
    <property type="match status" value="2"/>
</dbReference>
<sequence length="798" mass="86448">MNLPLAGLRVVELASEIAGPYCTKLLVDLGADVCKLEPPTGDPLRQWGPFPAGRPHPERSGLFAYLNAGKHGITVDLADENRIEAVHGMLSRADVFVEDLPANAPERVQWGLDTETLGRINPDLVVVRISSFGQAGPLCDRVTTPLTLQAAAGWVNVREPGRAPVQAGARIPEYIAGGYAALGALTALRVAAAGTNRPVEVDVSMFESLLSTLPYPMLMAARLKSLGLPTNSKAAPMLGIVRAADGWVGINCLTGQHWLDVCAMVGLPEFGEHQIAIMLGGPEREEFFAKAQPFLDSMTVADLVELSQAMRIPAAPVTEGDTILACPQYAERGFFIEAAADASQFTRPGAPFRFSKTPVPPPLPAPALGRDAQAAWGERGAHRRDGDVPHVALPFDGLKVFDLSTFWAGAYLTCYLGAFGADVVKVESIQRPDGHRYSGSLLREGEDWYERGPLWQGTNLNKRDITLDLNSAAGRELALRLAAEADVVVENFSPRVVEQFGLDYESLAKINPGVIMVRMPGFGLEGPWRDYVGWALNIEQVSGMSAMTGYPDGPPCNLQGPADPIAGVHAGVALLAALEHRRSTGEGQLIEVAQIEVGAAVTAEPVIEYSLTGRVRPREGNRHREYAQGVYPTARTDEWIAISVRDDADWVALLAAIDRDELRDDPRFATAEARRQHHDEFDEVLASWTSRRPAGELVATLVRQRVPAERLLAADEMYDVEQLDARGFYQDLAHPITGRQRFPGWPFQISPGPAHHHRTAAPTLGQHNAEVLGALGLSDAEIAALQEQRVIGQRILNA</sequence>
<dbReference type="OrthoDB" id="9797653at2"/>
<proteinExistence type="predicted"/>
<dbReference type="SUPFAM" id="SSF89796">
    <property type="entry name" value="CoA-transferase family III (CaiB/BaiF)"/>
    <property type="match status" value="2"/>
</dbReference>
<dbReference type="InterPro" id="IPR044855">
    <property type="entry name" value="CoA-Trfase_III_dom3_sf"/>
</dbReference>
<comment type="caution">
    <text evidence="2">The sequence shown here is derived from an EMBL/GenBank/DDBJ whole genome shotgun (WGS) entry which is preliminary data.</text>
</comment>
<dbReference type="PANTHER" id="PTHR48207:SF3">
    <property type="entry name" value="SUCCINATE--HYDROXYMETHYLGLUTARATE COA-TRANSFERASE"/>
    <property type="match status" value="1"/>
</dbReference>
<dbReference type="PANTHER" id="PTHR48207">
    <property type="entry name" value="SUCCINATE--HYDROXYMETHYLGLUTARATE COA-TRANSFERASE"/>
    <property type="match status" value="1"/>
</dbReference>
<dbReference type="RefSeq" id="WP_083169030.1">
    <property type="nucleotide sequence ID" value="NZ_AP022619.1"/>
</dbReference>
<keyword evidence="1" id="KW-0808">Transferase</keyword>
<evidence type="ECO:0000256" key="1">
    <source>
        <dbReference type="ARBA" id="ARBA00022679"/>
    </source>
</evidence>
<protein>
    <submittedName>
        <fullName evidence="2">Acyl-CoA hydratase</fullName>
    </submittedName>
</protein>
<dbReference type="EMBL" id="MVIE01000003">
    <property type="protein sequence ID" value="ORB45776.1"/>
    <property type="molecule type" value="Genomic_DNA"/>
</dbReference>
<dbReference type="InterPro" id="IPR023606">
    <property type="entry name" value="CoA-Trfase_III_dom_1_sf"/>
</dbReference>
<dbReference type="Gene3D" id="3.40.50.10540">
    <property type="entry name" value="Crotonobetainyl-coa:carnitine coa-transferase, domain 1"/>
    <property type="match status" value="2"/>
</dbReference>
<evidence type="ECO:0000313" key="2">
    <source>
        <dbReference type="EMBL" id="ORB45776.1"/>
    </source>
</evidence>
<reference evidence="2 3" key="1">
    <citation type="submission" date="2017-02" db="EMBL/GenBank/DDBJ databases">
        <title>The new phylogeny of genus Mycobacterium.</title>
        <authorList>
            <person name="Tortoli E."/>
            <person name="Trovato A."/>
            <person name="Cirillo D.M."/>
        </authorList>
    </citation>
    <scope>NUCLEOTIDE SEQUENCE [LARGE SCALE GENOMIC DNA]</scope>
    <source>
        <strain evidence="2 3">DSM 45000</strain>
    </source>
</reference>
<name>A0A1X0IFR2_9MYCO</name>
<dbReference type="AlphaFoldDB" id="A0A1X0IFR2"/>
<accession>A0A1X0IFR2</accession>
<evidence type="ECO:0000313" key="3">
    <source>
        <dbReference type="Proteomes" id="UP000192513"/>
    </source>
</evidence>
<gene>
    <name evidence="2" type="ORF">BST39_03370</name>
</gene>
<dbReference type="Gene3D" id="3.30.1540.10">
    <property type="entry name" value="formyl-coa transferase, domain 3"/>
    <property type="match status" value="2"/>
</dbReference>
<dbReference type="InterPro" id="IPR003673">
    <property type="entry name" value="CoA-Trfase_fam_III"/>
</dbReference>
<dbReference type="GO" id="GO:0008410">
    <property type="term" value="F:CoA-transferase activity"/>
    <property type="evidence" value="ECO:0007669"/>
    <property type="project" value="TreeGrafter"/>
</dbReference>
<organism evidence="2 3">
    <name type="scientific">Mycobacterium paraseoulense</name>
    <dbReference type="NCBI Taxonomy" id="590652"/>
    <lineage>
        <taxon>Bacteria</taxon>
        <taxon>Bacillati</taxon>
        <taxon>Actinomycetota</taxon>
        <taxon>Actinomycetes</taxon>
        <taxon>Mycobacteriales</taxon>
        <taxon>Mycobacteriaceae</taxon>
        <taxon>Mycobacterium</taxon>
    </lineage>
</organism>
<dbReference type="Proteomes" id="UP000192513">
    <property type="component" value="Unassembled WGS sequence"/>
</dbReference>